<dbReference type="PANTHER" id="PTHR22870">
    <property type="entry name" value="REGULATOR OF CHROMOSOME CONDENSATION"/>
    <property type="match status" value="1"/>
</dbReference>
<evidence type="ECO:0000256" key="2">
    <source>
        <dbReference type="PROSITE-ProRule" id="PRU00235"/>
    </source>
</evidence>
<feature type="repeat" description="RCC1" evidence="2">
    <location>
        <begin position="309"/>
        <end position="359"/>
    </location>
</feature>
<feature type="repeat" description="RCC1" evidence="2">
    <location>
        <begin position="258"/>
        <end position="307"/>
    </location>
</feature>
<feature type="repeat" description="RCC1" evidence="2">
    <location>
        <begin position="155"/>
        <end position="206"/>
    </location>
</feature>
<dbReference type="EMBL" id="HACM01000773">
    <property type="protein sequence ID" value="CRZ01215.1"/>
    <property type="molecule type" value="Transcribed_RNA"/>
</dbReference>
<reference evidence="4" key="1">
    <citation type="submission" date="2015-04" db="EMBL/GenBank/DDBJ databases">
        <title>The genome sequence of the plant pathogenic Rhizarian Plasmodiophora brassicae reveals insights in its biotrophic life cycle and the origin of chitin synthesis.</title>
        <authorList>
            <person name="Schwelm A."/>
            <person name="Fogelqvist J."/>
            <person name="Knaust A."/>
            <person name="Julke S."/>
            <person name="Lilja T."/>
            <person name="Dhandapani V."/>
            <person name="Bonilla-Rosso G."/>
            <person name="Karlsson M."/>
            <person name="Shevchenko A."/>
            <person name="Choi S.R."/>
            <person name="Kim H.G."/>
            <person name="Park J.Y."/>
            <person name="Lim Y.P."/>
            <person name="Ludwig-Muller J."/>
            <person name="Dixelius C."/>
        </authorList>
    </citation>
    <scope>NUCLEOTIDE SEQUENCE</scope>
    <source>
        <tissue evidence="4">Potato root galls</tissue>
    </source>
</reference>
<dbReference type="AlphaFoldDB" id="A0A0H5QGV8"/>
<dbReference type="PROSITE" id="PS00626">
    <property type="entry name" value="RCC1_2"/>
    <property type="match status" value="2"/>
</dbReference>
<dbReference type="PANTHER" id="PTHR22870:SF360">
    <property type="entry name" value="ULTRAVIOLET-B RECEPTOR UVR8"/>
    <property type="match status" value="1"/>
</dbReference>
<evidence type="ECO:0000256" key="1">
    <source>
        <dbReference type="ARBA" id="ARBA00022737"/>
    </source>
</evidence>
<name>A0A0H5QGV8_9EUKA</name>
<feature type="repeat" description="RCC1" evidence="2">
    <location>
        <begin position="207"/>
        <end position="257"/>
    </location>
</feature>
<protein>
    <recommendedName>
        <fullName evidence="3">RCC1-like domain-containing protein</fullName>
    </recommendedName>
</protein>
<dbReference type="PRINTS" id="PR00633">
    <property type="entry name" value="RCCNDNSATION"/>
</dbReference>
<sequence>MAGWYSWGSGGGGCLVHKDFDDYYVPVAMIPNQIPSSFTSISCGGCHCIVAQDDDVSCWGDNTHGQCGQIPSDIISIPSPVVLPKPVIQVACGWRHSLLLLNDGGVVSFGHKSMVGRPVDLTPSHEPGYITVQPEQRFTFISCGYQHSAIINRDGSVWLWGNNKFGQLGQPSSKQPLERAVRSDSFLRFAIGIACGLRHTAVLANSGEILTAGSNGFGQLGRHVDDKYSSKWGPIETAMSSISLQCGWSHCLALSASGHVLSWGRGDFGQQGDGSWDHHHIPHDVNLPTPISSIYCGSEHSLCFSINNGSLWAFGWNEHGNLGIGDQINRSIPTRVFPSATTFPAIVTGGAACLAIISNIS</sequence>
<evidence type="ECO:0000259" key="3">
    <source>
        <dbReference type="Pfam" id="PF25390"/>
    </source>
</evidence>
<dbReference type="InterPro" id="IPR051210">
    <property type="entry name" value="Ub_ligase/GEF_domain"/>
</dbReference>
<dbReference type="PROSITE" id="PS50012">
    <property type="entry name" value="RCC1_3"/>
    <property type="match status" value="5"/>
</dbReference>
<keyword evidence="1" id="KW-0677">Repeat</keyword>
<evidence type="ECO:0000313" key="4">
    <source>
        <dbReference type="EMBL" id="CRZ01215.1"/>
    </source>
</evidence>
<accession>A0A0H5QGV8</accession>
<dbReference type="Gene3D" id="2.130.10.30">
    <property type="entry name" value="Regulator of chromosome condensation 1/beta-lactamase-inhibitor protein II"/>
    <property type="match status" value="2"/>
</dbReference>
<dbReference type="InterPro" id="IPR009091">
    <property type="entry name" value="RCC1/BLIP-II"/>
</dbReference>
<organism evidence="4">
    <name type="scientific">Spongospora subterranea</name>
    <dbReference type="NCBI Taxonomy" id="70186"/>
    <lineage>
        <taxon>Eukaryota</taxon>
        <taxon>Sar</taxon>
        <taxon>Rhizaria</taxon>
        <taxon>Endomyxa</taxon>
        <taxon>Phytomyxea</taxon>
        <taxon>Plasmodiophorida</taxon>
        <taxon>Plasmodiophoridae</taxon>
        <taxon>Spongospora</taxon>
    </lineage>
</organism>
<dbReference type="InterPro" id="IPR058923">
    <property type="entry name" value="RCC1-like_dom"/>
</dbReference>
<proteinExistence type="predicted"/>
<dbReference type="SUPFAM" id="SSF50985">
    <property type="entry name" value="RCC1/BLIP-II"/>
    <property type="match status" value="1"/>
</dbReference>
<dbReference type="InterPro" id="IPR000408">
    <property type="entry name" value="Reg_chr_condens"/>
</dbReference>
<dbReference type="Pfam" id="PF25390">
    <property type="entry name" value="WD40_RLD"/>
    <property type="match status" value="1"/>
</dbReference>
<feature type="repeat" description="RCC1" evidence="2">
    <location>
        <begin position="54"/>
        <end position="103"/>
    </location>
</feature>
<feature type="domain" description="RCC1-like" evidence="3">
    <location>
        <begin position="5"/>
        <end position="353"/>
    </location>
</feature>